<name>A0ABW4JXA8_9HYPH</name>
<accession>A0ABW4JXA8</accession>
<dbReference type="InterPro" id="IPR008318">
    <property type="entry name" value="UCP030820"/>
</dbReference>
<reference evidence="2" key="1">
    <citation type="journal article" date="2019" name="Int. J. Syst. Evol. Microbiol.">
        <title>The Global Catalogue of Microorganisms (GCM) 10K type strain sequencing project: providing services to taxonomists for standard genome sequencing and annotation.</title>
        <authorList>
            <consortium name="The Broad Institute Genomics Platform"/>
            <consortium name="The Broad Institute Genome Sequencing Center for Infectious Disease"/>
            <person name="Wu L."/>
            <person name="Ma J."/>
        </authorList>
    </citation>
    <scope>NUCLEOTIDE SEQUENCE [LARGE SCALE GENOMIC DNA]</scope>
    <source>
        <strain evidence="2">JCM 3369</strain>
    </source>
</reference>
<proteinExistence type="predicted"/>
<dbReference type="Pfam" id="PF06073">
    <property type="entry name" value="DUF934"/>
    <property type="match status" value="1"/>
</dbReference>
<protein>
    <submittedName>
        <fullName evidence="1">DUF934 domain-containing protein</fullName>
    </submittedName>
</protein>
<organism evidence="1 2">
    <name type="scientific">Roseibium aestuarii</name>
    <dbReference type="NCBI Taxonomy" id="2600299"/>
    <lineage>
        <taxon>Bacteria</taxon>
        <taxon>Pseudomonadati</taxon>
        <taxon>Pseudomonadota</taxon>
        <taxon>Alphaproteobacteria</taxon>
        <taxon>Hyphomicrobiales</taxon>
        <taxon>Stappiaceae</taxon>
        <taxon>Roseibium</taxon>
    </lineage>
</organism>
<dbReference type="Proteomes" id="UP001597327">
    <property type="component" value="Unassembled WGS sequence"/>
</dbReference>
<sequence length="177" mass="19405">MTKIFANGGFRDEDWTRIGLEDELPETGNLLVPLSRYLEAPERFAGNTRAFGVVIAPGEDVELLGGHLDAIPLIAVDFPAFSDGRGFSAARVLREHLGYEGDIRALGKYILDQVPMLRRCGVTSFEITKPEVLKALEAGEWPEVTNYLQPVGSVAEIPAGTRPWARKPVRSQSQAAE</sequence>
<keyword evidence="2" id="KW-1185">Reference proteome</keyword>
<evidence type="ECO:0000313" key="1">
    <source>
        <dbReference type="EMBL" id="MFD1695391.1"/>
    </source>
</evidence>
<evidence type="ECO:0000313" key="2">
    <source>
        <dbReference type="Proteomes" id="UP001597327"/>
    </source>
</evidence>
<dbReference type="EMBL" id="JBHUFA010000001">
    <property type="protein sequence ID" value="MFD1695391.1"/>
    <property type="molecule type" value="Genomic_DNA"/>
</dbReference>
<comment type="caution">
    <text evidence="1">The sequence shown here is derived from an EMBL/GenBank/DDBJ whole genome shotgun (WGS) entry which is preliminary data.</text>
</comment>
<gene>
    <name evidence="1" type="ORF">ACFSC7_07670</name>
</gene>
<dbReference type="RefSeq" id="WP_149890873.1">
    <property type="nucleotide sequence ID" value="NZ_JBHUFA010000001.1"/>
</dbReference>
<dbReference type="PIRSF" id="PIRSF030820">
    <property type="entry name" value="UCP030820"/>
    <property type="match status" value="1"/>
</dbReference>